<dbReference type="RefSeq" id="WP_203171024.1">
    <property type="nucleotide sequence ID" value="NZ_JAEVLS010000010.1"/>
</dbReference>
<dbReference type="PANTHER" id="PTHR43673">
    <property type="entry name" value="NAD(P)H NITROREDUCTASE YDGI-RELATED"/>
    <property type="match status" value="1"/>
</dbReference>
<comment type="caution">
    <text evidence="7">The sequence shown here is derived from an EMBL/GenBank/DDBJ whole genome shotgun (WGS) entry which is preliminary data.</text>
</comment>
<comment type="similarity">
    <text evidence="2">Belongs to the nitroreductase family.</text>
</comment>
<dbReference type="Proteomes" id="UP000661077">
    <property type="component" value="Unassembled WGS sequence"/>
</dbReference>
<feature type="domain" description="Nitroreductase" evidence="6">
    <location>
        <begin position="8"/>
        <end position="197"/>
    </location>
</feature>
<evidence type="ECO:0000256" key="5">
    <source>
        <dbReference type="ARBA" id="ARBA00023002"/>
    </source>
</evidence>
<proteinExistence type="inferred from homology"/>
<comment type="cofactor">
    <cofactor evidence="1">
        <name>FMN</name>
        <dbReference type="ChEBI" id="CHEBI:58210"/>
    </cofactor>
</comment>
<protein>
    <submittedName>
        <fullName evidence="7">Nitroreductase</fullName>
    </submittedName>
</protein>
<keyword evidence="3" id="KW-0285">Flavoprotein</keyword>
<evidence type="ECO:0000313" key="7">
    <source>
        <dbReference type="EMBL" id="MBM0108852.1"/>
    </source>
</evidence>
<dbReference type="Gene3D" id="3.40.109.10">
    <property type="entry name" value="NADH Oxidase"/>
    <property type="match status" value="1"/>
</dbReference>
<keyword evidence="5" id="KW-0560">Oxidoreductase</keyword>
<keyword evidence="4" id="KW-0288">FMN</keyword>
<reference evidence="7 8" key="1">
    <citation type="journal article" date="2021" name="Int. J. Syst. Evol. Microbiol.">
        <title>Steroidobacter gossypii sp. nov., isolated from soil of cotton cropping field.</title>
        <authorList>
            <person name="Huang R."/>
            <person name="Yang S."/>
            <person name="Zhen C."/>
            <person name="Liu W."/>
        </authorList>
    </citation>
    <scope>NUCLEOTIDE SEQUENCE [LARGE SCALE GENOMIC DNA]</scope>
    <source>
        <strain evidence="7 8">S1-65</strain>
    </source>
</reference>
<dbReference type="SUPFAM" id="SSF55469">
    <property type="entry name" value="FMN-dependent nitroreductase-like"/>
    <property type="match status" value="1"/>
</dbReference>
<evidence type="ECO:0000256" key="4">
    <source>
        <dbReference type="ARBA" id="ARBA00022643"/>
    </source>
</evidence>
<keyword evidence="8" id="KW-1185">Reference proteome</keyword>
<organism evidence="7 8">
    <name type="scientific">Steroidobacter gossypii</name>
    <dbReference type="NCBI Taxonomy" id="2805490"/>
    <lineage>
        <taxon>Bacteria</taxon>
        <taxon>Pseudomonadati</taxon>
        <taxon>Pseudomonadota</taxon>
        <taxon>Gammaproteobacteria</taxon>
        <taxon>Steroidobacterales</taxon>
        <taxon>Steroidobacteraceae</taxon>
        <taxon>Steroidobacter</taxon>
    </lineage>
</organism>
<dbReference type="EMBL" id="JAEVLS010000010">
    <property type="protein sequence ID" value="MBM0108852.1"/>
    <property type="molecule type" value="Genomic_DNA"/>
</dbReference>
<evidence type="ECO:0000256" key="2">
    <source>
        <dbReference type="ARBA" id="ARBA00007118"/>
    </source>
</evidence>
<gene>
    <name evidence="7" type="ORF">JM946_29320</name>
</gene>
<dbReference type="InterPro" id="IPR029479">
    <property type="entry name" value="Nitroreductase"/>
</dbReference>
<accession>A0ABS1X6J9</accession>
<evidence type="ECO:0000259" key="6">
    <source>
        <dbReference type="Pfam" id="PF00881"/>
    </source>
</evidence>
<evidence type="ECO:0000256" key="1">
    <source>
        <dbReference type="ARBA" id="ARBA00001917"/>
    </source>
</evidence>
<name>A0ABS1X6J9_9GAMM</name>
<dbReference type="PANTHER" id="PTHR43673:SF2">
    <property type="entry name" value="NITROREDUCTASE"/>
    <property type="match status" value="1"/>
</dbReference>
<dbReference type="CDD" id="cd02136">
    <property type="entry name" value="PnbA_NfnB-like"/>
    <property type="match status" value="1"/>
</dbReference>
<sequence length="223" mass="25153">MNVTRAVDSRISCRAFLDTPVPKQTLIAILESARRTPSGGNLQPWLVHALTGPTLAQFLALIRGKLSMLPTGEGTEYDIYPPELREPYRARRFKCGEDLYATIVLPRENKPARLQQFARNYEFFGAPVGLFFCIDRSMGQDQWADLGMFMQTVMLLAREHGLHTCAQEAWAIWHRTIADFLELPPNVMLFSGMALGYMDESAPINSLRTERATLGEFATLHGF</sequence>
<dbReference type="Pfam" id="PF00881">
    <property type="entry name" value="Nitroreductase"/>
    <property type="match status" value="1"/>
</dbReference>
<evidence type="ECO:0000313" key="8">
    <source>
        <dbReference type="Proteomes" id="UP000661077"/>
    </source>
</evidence>
<evidence type="ECO:0000256" key="3">
    <source>
        <dbReference type="ARBA" id="ARBA00022630"/>
    </source>
</evidence>
<dbReference type="InterPro" id="IPR000415">
    <property type="entry name" value="Nitroreductase-like"/>
</dbReference>